<feature type="compositionally biased region" description="Acidic residues" evidence="1">
    <location>
        <begin position="401"/>
        <end position="418"/>
    </location>
</feature>
<dbReference type="Proteomes" id="UP000789759">
    <property type="component" value="Unassembled WGS sequence"/>
</dbReference>
<comment type="caution">
    <text evidence="2">The sequence shown here is derived from an EMBL/GenBank/DDBJ whole genome shotgun (WGS) entry which is preliminary data.</text>
</comment>
<name>A0A9N9A0P3_9GLOM</name>
<evidence type="ECO:0000313" key="2">
    <source>
        <dbReference type="EMBL" id="CAG8515269.1"/>
    </source>
</evidence>
<gene>
    <name evidence="2" type="ORF">CPELLU_LOCUS3116</name>
</gene>
<evidence type="ECO:0000313" key="3">
    <source>
        <dbReference type="Proteomes" id="UP000789759"/>
    </source>
</evidence>
<dbReference type="OrthoDB" id="2338404at2759"/>
<keyword evidence="3" id="KW-1185">Reference proteome</keyword>
<evidence type="ECO:0000256" key="1">
    <source>
        <dbReference type="SAM" id="MobiDB-lite"/>
    </source>
</evidence>
<dbReference type="EMBL" id="CAJVQA010001462">
    <property type="protein sequence ID" value="CAG8515269.1"/>
    <property type="molecule type" value="Genomic_DNA"/>
</dbReference>
<feature type="region of interest" description="Disordered" evidence="1">
    <location>
        <begin position="395"/>
        <end position="418"/>
    </location>
</feature>
<organism evidence="2 3">
    <name type="scientific">Cetraspora pellucida</name>
    <dbReference type="NCBI Taxonomy" id="1433469"/>
    <lineage>
        <taxon>Eukaryota</taxon>
        <taxon>Fungi</taxon>
        <taxon>Fungi incertae sedis</taxon>
        <taxon>Mucoromycota</taxon>
        <taxon>Glomeromycotina</taxon>
        <taxon>Glomeromycetes</taxon>
        <taxon>Diversisporales</taxon>
        <taxon>Gigasporaceae</taxon>
        <taxon>Cetraspora</taxon>
    </lineage>
</organism>
<protein>
    <submittedName>
        <fullName evidence="2">12514_t:CDS:1</fullName>
    </submittedName>
</protein>
<proteinExistence type="predicted"/>
<sequence>MSTEGNQKSKILNHGILIGKHGLRIADEPVYEFENQPRFSEYPDIKSQIKLVFSTKREKAFLNIKPLEKLNNAIINALNHHNPYHELLKVFKTYGHFLPKSIMLGHELYRTCYLNMKEGLQERNEVLEDFDLTTYNHILNQWENYIKLHDEDDIDTSFLISVNNDKVKRDQLEKWIDSCLKTKINSWKVINWKGLYPLYKILDERLQKDIKQILEVGETKGKERVLMTGVIPIKDFSCYHRVKFSVDLDFNDYKIFGKLVTKNGEQIDTVIKFQSMSISGFSVIIDNFDTNKIFTDSQITWVMIGMPSEIGFFSINTRNLSVLASGSHTFKYNEDYKYALSVPKEFPETSIICVTIFHPSSHYEMKCTIQDSNKNGNEINIIINEDKVEYFNSDEKISSNGDEEISSDEDNDDKIPEDDLFSGVFFLETKEL</sequence>
<accession>A0A9N9A0P3</accession>
<reference evidence="2" key="1">
    <citation type="submission" date="2021-06" db="EMBL/GenBank/DDBJ databases">
        <authorList>
            <person name="Kallberg Y."/>
            <person name="Tangrot J."/>
            <person name="Rosling A."/>
        </authorList>
    </citation>
    <scope>NUCLEOTIDE SEQUENCE</scope>
    <source>
        <strain evidence="2">FL966</strain>
    </source>
</reference>
<dbReference type="AlphaFoldDB" id="A0A9N9A0P3"/>